<evidence type="ECO:0000313" key="3">
    <source>
        <dbReference type="EMBL" id="ORY53322.1"/>
    </source>
</evidence>
<accession>A0A1Y2D219</accession>
<gene>
    <name evidence="3" type="ORF">LY90DRAFT_670343</name>
</gene>
<dbReference type="SUPFAM" id="SSF55073">
    <property type="entry name" value="Nucleotide cyclase"/>
    <property type="match status" value="1"/>
</dbReference>
<evidence type="ECO:0000256" key="1">
    <source>
        <dbReference type="SAM" id="MobiDB-lite"/>
    </source>
</evidence>
<evidence type="ECO:0000313" key="4">
    <source>
        <dbReference type="Proteomes" id="UP000193920"/>
    </source>
</evidence>
<name>A0A1Y2D219_9FUNG</name>
<keyword evidence="4" id="KW-1185">Reference proteome</keyword>
<evidence type="ECO:0000259" key="2">
    <source>
        <dbReference type="SMART" id="SM00065"/>
    </source>
</evidence>
<dbReference type="InterPro" id="IPR029787">
    <property type="entry name" value="Nucleotide_cyclase"/>
</dbReference>
<protein>
    <recommendedName>
        <fullName evidence="2">GAF domain-containing protein</fullName>
    </recommendedName>
</protein>
<dbReference type="InterPro" id="IPR029016">
    <property type="entry name" value="GAF-like_dom_sf"/>
</dbReference>
<dbReference type="Proteomes" id="UP000193920">
    <property type="component" value="Unassembled WGS sequence"/>
</dbReference>
<organism evidence="3 4">
    <name type="scientific">Neocallimastix californiae</name>
    <dbReference type="NCBI Taxonomy" id="1754190"/>
    <lineage>
        <taxon>Eukaryota</taxon>
        <taxon>Fungi</taxon>
        <taxon>Fungi incertae sedis</taxon>
        <taxon>Chytridiomycota</taxon>
        <taxon>Chytridiomycota incertae sedis</taxon>
        <taxon>Neocallimastigomycetes</taxon>
        <taxon>Neocallimastigales</taxon>
        <taxon>Neocallimastigaceae</taxon>
        <taxon>Neocallimastix</taxon>
    </lineage>
</organism>
<dbReference type="AlphaFoldDB" id="A0A1Y2D219"/>
<dbReference type="OrthoDB" id="60033at2759"/>
<dbReference type="EMBL" id="MCOG01000091">
    <property type="protein sequence ID" value="ORY53322.1"/>
    <property type="molecule type" value="Genomic_DNA"/>
</dbReference>
<feature type="region of interest" description="Disordered" evidence="1">
    <location>
        <begin position="1"/>
        <end position="45"/>
    </location>
</feature>
<dbReference type="SMART" id="SM00065">
    <property type="entry name" value="GAF"/>
    <property type="match status" value="2"/>
</dbReference>
<dbReference type="Gene3D" id="3.30.70.1230">
    <property type="entry name" value="Nucleotide cyclase"/>
    <property type="match status" value="1"/>
</dbReference>
<sequence>MNFSNYSISKKKNKNKSNNLKSKNGSFSSKKDISEGNEIPNQNSNFNFSMSNSNLRYMNDLPKLLQQENQGKLKILKSNSITDQEVNSIMGYNGYTSHDMRLLWTAFGNMPDEEKNTFIKGLVYRFGQRQIDLTCSLLNLKVEDFMTRTVIPSEYKNKIFKPKIKNIFEEEYIYNHDFLKGKLPAITNKSSEEKRRQDLLSKSHLYTQLLNQNFDCDEIKKQSENLSPEEIKICLEFACDRYLLLLIKSICKIVNGKYICCYSLNVEEGNSVSIQASNWLFSSSNTENTSPSKLNNNIPLSSIFAGKDIINKKIINSYNIYNSEYYTNEVANHYSIDMKCVLSTPIFAPDNCKVIGILEVINKKDEINDIPYFSVEDEYILKTMSSIWSIILRQCLIQENSEKHLDNFKNVFITTEILNNIMNIDELVKTSASLLKELTSSQDGHLFVLDEVKQNMFTILNDERKSFKSNLGIVGEVMHNGKTIKTHKVSDHPLYNKEVDDLFENITVKTMICVPVKNSEGKVIGVFQLINKLPDNKPYTVKDEVLISNYASLISSLLKKVFFYKLLKKTIKELKKNNNIFRNIVENFPNVILTLNSDGTLKSINQKNMMFYDNEIKLMQEKSYTQWLESYPMLVADITKISRRGGIAYAYNYDMSGDDGEPFYVNYTVLRFNKEDDPKYYGIFNDSVQLKINKLFESQDIEEDKEDHIMNIKNTMGRYINNINFLLNNNDYGLENTTMVSFENVSTEKRSMMTIENKLLIFLKISILLTKSIMGSTNVKEYMKSKDKNNKNRDQDITLLGIYIKNFNEIYQTMDTSERLTELTEKYLNYVMNRAAKNNGSLYRMKESKIIIGFGLITPSQNDIQNAINTAEEILKDQEIINHDLNIYPEIDFGLAITSGPAITSVINTNSKTIFNIYGNIMDVLEKQLKYTSKFYVNLLVTENVCEVAKNMFHTRKIFSIDISNKEYDLYSIESSQKEELSQDTLTTGVCYELGLAEFHSKNWIGALNHFKKSFILSNDGPSKAMMQRCEYILENSKMTLPT</sequence>
<dbReference type="SUPFAM" id="SSF55785">
    <property type="entry name" value="PYP-like sensor domain (PAS domain)"/>
    <property type="match status" value="1"/>
</dbReference>
<comment type="caution">
    <text evidence="3">The sequence shown here is derived from an EMBL/GenBank/DDBJ whole genome shotgun (WGS) entry which is preliminary data.</text>
</comment>
<dbReference type="STRING" id="1754190.A0A1Y2D219"/>
<feature type="compositionally biased region" description="Low complexity" evidence="1">
    <location>
        <begin position="16"/>
        <end position="28"/>
    </location>
</feature>
<feature type="domain" description="GAF" evidence="2">
    <location>
        <begin position="423"/>
        <end position="568"/>
    </location>
</feature>
<dbReference type="InterPro" id="IPR035965">
    <property type="entry name" value="PAS-like_dom_sf"/>
</dbReference>
<feature type="domain" description="GAF" evidence="2">
    <location>
        <begin position="234"/>
        <end position="402"/>
    </location>
</feature>
<dbReference type="Pfam" id="PF01590">
    <property type="entry name" value="GAF"/>
    <property type="match status" value="1"/>
</dbReference>
<dbReference type="Gene3D" id="3.30.450.40">
    <property type="match status" value="2"/>
</dbReference>
<dbReference type="Gene3D" id="3.30.450.20">
    <property type="entry name" value="PAS domain"/>
    <property type="match status" value="1"/>
</dbReference>
<dbReference type="SUPFAM" id="SSF55781">
    <property type="entry name" value="GAF domain-like"/>
    <property type="match status" value="2"/>
</dbReference>
<reference evidence="3 4" key="1">
    <citation type="submission" date="2016-08" db="EMBL/GenBank/DDBJ databases">
        <title>A Parts List for Fungal Cellulosomes Revealed by Comparative Genomics.</title>
        <authorList>
            <consortium name="DOE Joint Genome Institute"/>
            <person name="Haitjema C.H."/>
            <person name="Gilmore S.P."/>
            <person name="Henske J.K."/>
            <person name="Solomon K.V."/>
            <person name="De Groot R."/>
            <person name="Kuo A."/>
            <person name="Mondo S.J."/>
            <person name="Salamov A.A."/>
            <person name="Labutti K."/>
            <person name="Zhao Z."/>
            <person name="Chiniquy J."/>
            <person name="Barry K."/>
            <person name="Brewer H.M."/>
            <person name="Purvine S.O."/>
            <person name="Wright A.T."/>
            <person name="Boxma B."/>
            <person name="Van Alen T."/>
            <person name="Hackstein J.H."/>
            <person name="Baker S.E."/>
            <person name="Grigoriev I.V."/>
            <person name="O'Malley M.A."/>
        </authorList>
    </citation>
    <scope>NUCLEOTIDE SEQUENCE [LARGE SCALE GENOMIC DNA]</scope>
    <source>
        <strain evidence="3 4">G1</strain>
    </source>
</reference>
<proteinExistence type="predicted"/>
<dbReference type="InterPro" id="IPR003018">
    <property type="entry name" value="GAF"/>
</dbReference>